<sequence>MLRGVACALVAWQVWLVWHLSTYDAASAGWSCYDDVGCGSDQMVALAPELGIGAAVLLGFLSARFLHRATVGVVIALSALAAVAGWYDAMDDGRVSYGTVTDFMLLAPVGRYSVTAWLAFSWSVAAVGGLVAVWGAVVSLRRTAALRRVRSGFTTAEAQLEGWRPVRGRRGEVTVVFHDHLGTRHAVPVIVDRAALDRPVLAVYDPEHPTDPDRTRVAMPRQRPRRS</sequence>
<dbReference type="AlphaFoldDB" id="A0A5P2XMY8"/>
<feature type="transmembrane region" description="Helical" evidence="2">
    <location>
        <begin position="69"/>
        <end position="87"/>
    </location>
</feature>
<feature type="transmembrane region" description="Helical" evidence="2">
    <location>
        <begin position="44"/>
        <end position="62"/>
    </location>
</feature>
<organism evidence="3 4">
    <name type="scientific">Streptomyces spectabilis</name>
    <dbReference type="NCBI Taxonomy" id="68270"/>
    <lineage>
        <taxon>Bacteria</taxon>
        <taxon>Bacillati</taxon>
        <taxon>Actinomycetota</taxon>
        <taxon>Actinomycetes</taxon>
        <taxon>Kitasatosporales</taxon>
        <taxon>Streptomycetaceae</taxon>
        <taxon>Streptomyces</taxon>
    </lineage>
</organism>
<feature type="transmembrane region" description="Helical" evidence="2">
    <location>
        <begin position="114"/>
        <end position="140"/>
    </location>
</feature>
<accession>A0A5P2XMY8</accession>
<evidence type="ECO:0000313" key="4">
    <source>
        <dbReference type="Proteomes" id="UP000326505"/>
    </source>
</evidence>
<dbReference type="EMBL" id="CP023690">
    <property type="protein sequence ID" value="QEV63802.1"/>
    <property type="molecule type" value="Genomic_DNA"/>
</dbReference>
<gene>
    <name evidence="3" type="ORF">CP982_38120</name>
</gene>
<dbReference type="Proteomes" id="UP000326505">
    <property type="component" value="Chromosome"/>
</dbReference>
<name>A0A5P2XMY8_STRST</name>
<evidence type="ECO:0000313" key="3">
    <source>
        <dbReference type="EMBL" id="QEV63802.1"/>
    </source>
</evidence>
<keyword evidence="2" id="KW-1133">Transmembrane helix</keyword>
<evidence type="ECO:0000256" key="2">
    <source>
        <dbReference type="SAM" id="Phobius"/>
    </source>
</evidence>
<feature type="compositionally biased region" description="Basic and acidic residues" evidence="1">
    <location>
        <begin position="205"/>
        <end position="216"/>
    </location>
</feature>
<reference evidence="3 4" key="1">
    <citation type="submission" date="2017-09" db="EMBL/GenBank/DDBJ databases">
        <authorList>
            <person name="Lee N."/>
            <person name="Cho B.-K."/>
        </authorList>
    </citation>
    <scope>NUCLEOTIDE SEQUENCE [LARGE SCALE GENOMIC DNA]</scope>
    <source>
        <strain evidence="3 4">ATCC 27465</strain>
    </source>
</reference>
<proteinExistence type="predicted"/>
<protein>
    <submittedName>
        <fullName evidence="3">Uncharacterized protein</fullName>
    </submittedName>
</protein>
<evidence type="ECO:0000256" key="1">
    <source>
        <dbReference type="SAM" id="MobiDB-lite"/>
    </source>
</evidence>
<keyword evidence="2" id="KW-0812">Transmembrane</keyword>
<keyword evidence="2" id="KW-0472">Membrane</keyword>
<feature type="region of interest" description="Disordered" evidence="1">
    <location>
        <begin position="205"/>
        <end position="227"/>
    </location>
</feature>
<dbReference type="KEGG" id="sspb:CP982_38120"/>